<evidence type="ECO:0000313" key="3">
    <source>
        <dbReference type="Proteomes" id="UP001589738"/>
    </source>
</evidence>
<reference evidence="2 3" key="1">
    <citation type="submission" date="2024-09" db="EMBL/GenBank/DDBJ databases">
        <authorList>
            <person name="Sun Q."/>
            <person name="Mori K."/>
        </authorList>
    </citation>
    <scope>NUCLEOTIDE SEQUENCE [LARGE SCALE GENOMIC DNA]</scope>
    <source>
        <strain evidence="2 3">CGMCC 1.9126</strain>
    </source>
</reference>
<dbReference type="EMBL" id="JBHLUU010000096">
    <property type="protein sequence ID" value="MFC0476216.1"/>
    <property type="molecule type" value="Genomic_DNA"/>
</dbReference>
<keyword evidence="1" id="KW-1133">Transmembrane helix</keyword>
<evidence type="ECO:0000256" key="1">
    <source>
        <dbReference type="SAM" id="Phobius"/>
    </source>
</evidence>
<keyword evidence="1" id="KW-0812">Transmembrane</keyword>
<keyword evidence="3" id="KW-1185">Reference proteome</keyword>
<feature type="transmembrane region" description="Helical" evidence="1">
    <location>
        <begin position="34"/>
        <end position="52"/>
    </location>
</feature>
<keyword evidence="1" id="KW-0472">Membrane</keyword>
<feature type="transmembrane region" description="Helical" evidence="1">
    <location>
        <begin position="64"/>
        <end position="82"/>
    </location>
</feature>
<organism evidence="2 3">
    <name type="scientific">Robertmurraya beringensis</name>
    <dbReference type="NCBI Taxonomy" id="641660"/>
    <lineage>
        <taxon>Bacteria</taxon>
        <taxon>Bacillati</taxon>
        <taxon>Bacillota</taxon>
        <taxon>Bacilli</taxon>
        <taxon>Bacillales</taxon>
        <taxon>Bacillaceae</taxon>
        <taxon>Robertmurraya</taxon>
    </lineage>
</organism>
<name>A0ABV6KSA4_9BACI</name>
<dbReference type="Proteomes" id="UP001589738">
    <property type="component" value="Unassembled WGS sequence"/>
</dbReference>
<feature type="transmembrane region" description="Helical" evidence="1">
    <location>
        <begin position="6"/>
        <end position="25"/>
    </location>
</feature>
<protein>
    <submittedName>
        <fullName evidence="2">CBO0543 family protein</fullName>
    </submittedName>
</protein>
<gene>
    <name evidence="2" type="ORF">ACFFHF_13335</name>
</gene>
<evidence type="ECO:0000313" key="2">
    <source>
        <dbReference type="EMBL" id="MFC0476216.1"/>
    </source>
</evidence>
<dbReference type="RefSeq" id="WP_377058363.1">
    <property type="nucleotide sequence ID" value="NZ_JBHLUU010000096.1"/>
</dbReference>
<sequence length="83" mass="9919">MFPAYLLYRDAIIPLLVLIFVNGFYTTKGLRIRAIYFFICFICLHAMEVLLLQYKIIEYLKWKWLFSAITNVGYLMMGLFIVH</sequence>
<dbReference type="InterPro" id="IPR048147">
    <property type="entry name" value="CBO0543-like"/>
</dbReference>
<proteinExistence type="predicted"/>
<comment type="caution">
    <text evidence="2">The sequence shown here is derived from an EMBL/GenBank/DDBJ whole genome shotgun (WGS) entry which is preliminary data.</text>
</comment>
<dbReference type="NCBIfam" id="NF041644">
    <property type="entry name" value="CBO0543_fam"/>
    <property type="match status" value="1"/>
</dbReference>
<accession>A0ABV6KSA4</accession>